<dbReference type="KEGG" id="nhm:NHE_0400"/>
<evidence type="ECO:0000313" key="2">
    <source>
        <dbReference type="Proteomes" id="UP000023755"/>
    </source>
</evidence>
<evidence type="ECO:0000313" key="1">
    <source>
        <dbReference type="EMBL" id="AHX11348.1"/>
    </source>
</evidence>
<dbReference type="AlphaFoldDB" id="X5H3S6"/>
<keyword evidence="2" id="KW-1185">Reference proteome</keyword>
<proteinExistence type="predicted"/>
<dbReference type="HOGENOM" id="CLU_3346340_0_0_5"/>
<dbReference type="Proteomes" id="UP000023755">
    <property type="component" value="Chromosome"/>
</dbReference>
<name>X5H3S6_9RICK</name>
<organism evidence="1 2">
    <name type="scientific">Neorickettsia helminthoeca str. Oregon</name>
    <dbReference type="NCBI Taxonomy" id="1286528"/>
    <lineage>
        <taxon>Bacteria</taxon>
        <taxon>Pseudomonadati</taxon>
        <taxon>Pseudomonadota</taxon>
        <taxon>Alphaproteobacteria</taxon>
        <taxon>Rickettsiales</taxon>
        <taxon>Anaplasmataceae</taxon>
        <taxon>Neorickettsia</taxon>
    </lineage>
</organism>
<gene>
    <name evidence="1" type="ORF">NHE_0400</name>
</gene>
<dbReference type="EMBL" id="CP007481">
    <property type="protein sequence ID" value="AHX11348.1"/>
    <property type="molecule type" value="Genomic_DNA"/>
</dbReference>
<sequence length="37" mass="3711">MSAIKILARVVASLVQVVIAALVGTSIFAEVASGVIL</sequence>
<accession>X5H3S6</accession>
<protein>
    <submittedName>
        <fullName evidence="1">Putative membrane protein</fullName>
    </submittedName>
</protein>
<reference evidence="1 2" key="1">
    <citation type="submission" date="2014-03" db="EMBL/GenBank/DDBJ databases">
        <title>Sequencing and Comparison of Genomes and Transcriptome Profiles of Human Ehrlichiosis Agents.</title>
        <authorList>
            <person name="Lin M."/>
            <person name="Daugherty S.C."/>
            <person name="Nagaraj S."/>
            <person name="Cheng Z."/>
            <person name="Xiong Q."/>
            <person name="Lin F.-Y."/>
            <person name="Sengamalay N."/>
            <person name="Ott S."/>
            <person name="Godinez A."/>
            <person name="Tallon L.J."/>
            <person name="Sadzewicz L."/>
            <person name="Fraser C.M."/>
            <person name="Dunning Hotopp J.C."/>
            <person name="Rikihisa Y."/>
        </authorList>
    </citation>
    <scope>NUCLEOTIDE SEQUENCE [LARGE SCALE GENOMIC DNA]</scope>
    <source>
        <strain evidence="1 2">Oregon</strain>
    </source>
</reference>